<gene>
    <name evidence="3" type="ORF">THITE_2109182</name>
</gene>
<accession>G2QTZ0</accession>
<feature type="compositionally biased region" description="Low complexity" evidence="1">
    <location>
        <begin position="188"/>
        <end position="209"/>
    </location>
</feature>
<dbReference type="InterPro" id="IPR027450">
    <property type="entry name" value="AlkB-like"/>
</dbReference>
<dbReference type="SUPFAM" id="SSF51197">
    <property type="entry name" value="Clavaminate synthase-like"/>
    <property type="match status" value="2"/>
</dbReference>
<dbReference type="PANTHER" id="PTHR12463">
    <property type="entry name" value="OXYGENASE-RELATED"/>
    <property type="match status" value="1"/>
</dbReference>
<dbReference type="GO" id="GO:0016491">
    <property type="term" value="F:oxidoreductase activity"/>
    <property type="evidence" value="ECO:0007669"/>
    <property type="project" value="TreeGrafter"/>
</dbReference>
<dbReference type="Proteomes" id="UP000008181">
    <property type="component" value="Chromosome 1"/>
</dbReference>
<feature type="compositionally biased region" description="Basic and acidic residues" evidence="1">
    <location>
        <begin position="178"/>
        <end position="187"/>
    </location>
</feature>
<dbReference type="GO" id="GO:0070988">
    <property type="term" value="P:demethylation"/>
    <property type="evidence" value="ECO:0007669"/>
    <property type="project" value="InterPro"/>
</dbReference>
<organism evidence="3 4">
    <name type="scientific">Thermothielavioides terrestris (strain ATCC 38088 / NRRL 8126)</name>
    <name type="common">Thielavia terrestris</name>
    <dbReference type="NCBI Taxonomy" id="578455"/>
    <lineage>
        <taxon>Eukaryota</taxon>
        <taxon>Fungi</taxon>
        <taxon>Dikarya</taxon>
        <taxon>Ascomycota</taxon>
        <taxon>Pezizomycotina</taxon>
        <taxon>Sordariomycetes</taxon>
        <taxon>Sordariomycetidae</taxon>
        <taxon>Sordariales</taxon>
        <taxon>Chaetomiaceae</taxon>
        <taxon>Thermothielavioides</taxon>
        <taxon>Thermothielavioides terrestris</taxon>
    </lineage>
</organism>
<dbReference type="GeneID" id="11515612"/>
<evidence type="ECO:0000313" key="3">
    <source>
        <dbReference type="EMBL" id="AEO63649.1"/>
    </source>
</evidence>
<dbReference type="OrthoDB" id="271595at2759"/>
<evidence type="ECO:0000256" key="1">
    <source>
        <dbReference type="SAM" id="MobiDB-lite"/>
    </source>
</evidence>
<dbReference type="InterPro" id="IPR037151">
    <property type="entry name" value="AlkB-like_sf"/>
</dbReference>
<protein>
    <recommendedName>
        <fullName evidence="2">Fe2OG dioxygenase domain-containing protein</fullName>
    </recommendedName>
</protein>
<dbReference type="Pfam" id="PF13532">
    <property type="entry name" value="2OG-FeII_Oxy_2"/>
    <property type="match status" value="1"/>
</dbReference>
<dbReference type="KEGG" id="ttt:THITE_2109182"/>
<dbReference type="STRING" id="578455.G2QTZ0"/>
<dbReference type="PROSITE" id="PS51471">
    <property type="entry name" value="FE2OG_OXY"/>
    <property type="match status" value="1"/>
</dbReference>
<name>G2QTZ0_THETT</name>
<dbReference type="RefSeq" id="XP_003649985.1">
    <property type="nucleotide sequence ID" value="XM_003649937.1"/>
</dbReference>
<keyword evidence="4" id="KW-1185">Reference proteome</keyword>
<dbReference type="InterPro" id="IPR032857">
    <property type="entry name" value="ALKBH4"/>
</dbReference>
<feature type="region of interest" description="Disordered" evidence="1">
    <location>
        <begin position="150"/>
        <end position="225"/>
    </location>
</feature>
<dbReference type="Gene3D" id="2.60.120.590">
    <property type="entry name" value="Alpha-ketoglutarate-dependent dioxygenase AlkB-like"/>
    <property type="match status" value="1"/>
</dbReference>
<dbReference type="EMBL" id="CP003009">
    <property type="protein sequence ID" value="AEO63649.1"/>
    <property type="molecule type" value="Genomic_DNA"/>
</dbReference>
<dbReference type="HOGENOM" id="CLU_052246_1_1_1"/>
<sequence>MTATREAPAPTVDPLNPKILRWPDIGLTLILDFISEAEEAAMIEAFYARDPLTNTSDQRNGRRRISQHYGYHFDYTTFGASETHFTPVPSYIEAILPRLPVHDCLPDQFTVQYYPPGSGIPPHVDTHSLFAEPLYSLSFGSAVPMQFRPVGPNDARKMRLPKRSLQTAQAQEEEEEEEKAHNSRERTAITTTTTTATTTITTITTATTAPAQKRDSDDDDKGEEQQAAWDLLLPPRSLLLMTGASRYGYTHAIRPRKTDVAADGTTVVPRRDRYSVTMRKVRRGAEVGCACAYPGVCDARIRAEREAAEREEKELAESK</sequence>
<dbReference type="InterPro" id="IPR005123">
    <property type="entry name" value="Oxoglu/Fe-dep_dioxygenase_dom"/>
</dbReference>
<evidence type="ECO:0000259" key="2">
    <source>
        <dbReference type="PROSITE" id="PS51471"/>
    </source>
</evidence>
<evidence type="ECO:0000313" key="4">
    <source>
        <dbReference type="Proteomes" id="UP000008181"/>
    </source>
</evidence>
<feature type="domain" description="Fe2OG dioxygenase" evidence="2">
    <location>
        <begin position="100"/>
        <end position="282"/>
    </location>
</feature>
<dbReference type="GO" id="GO:0032451">
    <property type="term" value="F:demethylase activity"/>
    <property type="evidence" value="ECO:0007669"/>
    <property type="project" value="TreeGrafter"/>
</dbReference>
<dbReference type="eggNOG" id="KOG4176">
    <property type="taxonomic scope" value="Eukaryota"/>
</dbReference>
<dbReference type="PANTHER" id="PTHR12463:SF1">
    <property type="entry name" value="2-OXOGLUTARATE AND FE-DEPENDENT OXYGENASE FAMILY PROTEIN"/>
    <property type="match status" value="1"/>
</dbReference>
<proteinExistence type="predicted"/>
<reference evidence="3 4" key="1">
    <citation type="journal article" date="2011" name="Nat. Biotechnol.">
        <title>Comparative genomic analysis of the thermophilic biomass-degrading fungi Myceliophthora thermophila and Thielavia terrestris.</title>
        <authorList>
            <person name="Berka R.M."/>
            <person name="Grigoriev I.V."/>
            <person name="Otillar R."/>
            <person name="Salamov A."/>
            <person name="Grimwood J."/>
            <person name="Reid I."/>
            <person name="Ishmael N."/>
            <person name="John T."/>
            <person name="Darmond C."/>
            <person name="Moisan M.-C."/>
            <person name="Henrissat B."/>
            <person name="Coutinho P.M."/>
            <person name="Lombard V."/>
            <person name="Natvig D.O."/>
            <person name="Lindquist E."/>
            <person name="Schmutz J."/>
            <person name="Lucas S."/>
            <person name="Harris P."/>
            <person name="Powlowski J."/>
            <person name="Bellemare A."/>
            <person name="Taylor D."/>
            <person name="Butler G."/>
            <person name="de Vries R.P."/>
            <person name="Allijn I.E."/>
            <person name="van den Brink J."/>
            <person name="Ushinsky S."/>
            <person name="Storms R."/>
            <person name="Powell A.J."/>
            <person name="Paulsen I.T."/>
            <person name="Elbourne L.D.H."/>
            <person name="Baker S.E."/>
            <person name="Magnuson J."/>
            <person name="LaBoissiere S."/>
            <person name="Clutterbuck A.J."/>
            <person name="Martinez D."/>
            <person name="Wogulis M."/>
            <person name="de Leon A.L."/>
            <person name="Rey M.W."/>
            <person name="Tsang A."/>
        </authorList>
    </citation>
    <scope>NUCLEOTIDE SEQUENCE [LARGE SCALE GENOMIC DNA]</scope>
    <source>
        <strain evidence="4">ATCC 38088 / NRRL 8126</strain>
    </source>
</reference>
<dbReference type="AlphaFoldDB" id="G2QTZ0"/>